<feature type="chain" id="PRO_5045211332" evidence="1">
    <location>
        <begin position="22"/>
        <end position="150"/>
    </location>
</feature>
<evidence type="ECO:0000256" key="1">
    <source>
        <dbReference type="SAM" id="SignalP"/>
    </source>
</evidence>
<evidence type="ECO:0000313" key="3">
    <source>
        <dbReference type="Proteomes" id="UP001168694"/>
    </source>
</evidence>
<name>A0ABT8E2Q9_9BACL</name>
<dbReference type="RefSeq" id="WP_290398308.1">
    <property type="nucleotide sequence ID" value="NZ_JAUHLN010000001.1"/>
</dbReference>
<evidence type="ECO:0000313" key="2">
    <source>
        <dbReference type="EMBL" id="MDN4072181.1"/>
    </source>
</evidence>
<dbReference type="Pfam" id="PF26349">
    <property type="entry name" value="YoqH"/>
    <property type="match status" value="1"/>
</dbReference>
<sequence length="150" mass="16745">MKQFVLVIFLMAAYSIYPTHANAISMPCGLILEPVDNKLINAKGAALMYKVQLPPSKISRTNISILAVHIPEPSSYGNYDSYEGYASIPEEISWRFRLYPTRETDSPTWAGRFDFISAEMKNADIQVRPSNSNTQTLGPAIITNNIVNCK</sequence>
<protein>
    <submittedName>
        <fullName evidence="2">Uncharacterized protein</fullName>
    </submittedName>
</protein>
<reference evidence="2" key="1">
    <citation type="submission" date="2023-06" db="EMBL/GenBank/DDBJ databases">
        <title>Draft Genome Sequences of Representative Paenibacillus Polymyxa, Bacillus cereus, Fictibacillus sp., and Brevibacillus agri Strains Isolated from Amazonian Dark Earth.</title>
        <authorList>
            <person name="Pellegrinetti T.A."/>
            <person name="Cunha I.C.M."/>
            <person name="Chaves M.G."/>
            <person name="Freitas A.S."/>
            <person name="Silva A.V.R."/>
            <person name="Tsai S.M."/>
            <person name="Mendes L.W."/>
        </authorList>
    </citation>
    <scope>NUCLEOTIDE SEQUENCE</scope>
    <source>
        <strain evidence="2">CENA-BCM004</strain>
    </source>
</reference>
<dbReference type="EMBL" id="JAUHLN010000001">
    <property type="protein sequence ID" value="MDN4072181.1"/>
    <property type="molecule type" value="Genomic_DNA"/>
</dbReference>
<dbReference type="Proteomes" id="UP001168694">
    <property type="component" value="Unassembled WGS sequence"/>
</dbReference>
<accession>A0ABT8E2Q9</accession>
<organism evidence="2 3">
    <name type="scientific">Fictibacillus terranigra</name>
    <dbReference type="NCBI Taxonomy" id="3058424"/>
    <lineage>
        <taxon>Bacteria</taxon>
        <taxon>Bacillati</taxon>
        <taxon>Bacillota</taxon>
        <taxon>Bacilli</taxon>
        <taxon>Bacillales</taxon>
        <taxon>Fictibacillaceae</taxon>
        <taxon>Fictibacillus</taxon>
    </lineage>
</organism>
<feature type="signal peptide" evidence="1">
    <location>
        <begin position="1"/>
        <end position="21"/>
    </location>
</feature>
<comment type="caution">
    <text evidence="2">The sequence shown here is derived from an EMBL/GenBank/DDBJ whole genome shotgun (WGS) entry which is preliminary data.</text>
</comment>
<dbReference type="InterPro" id="IPR058968">
    <property type="entry name" value="YoqH-like"/>
</dbReference>
<keyword evidence="3" id="KW-1185">Reference proteome</keyword>
<keyword evidence="1" id="KW-0732">Signal</keyword>
<proteinExistence type="predicted"/>
<gene>
    <name evidence="2" type="ORF">QYF49_03925</name>
</gene>